<dbReference type="Pfam" id="PF01116">
    <property type="entry name" value="F_bP_aldolase"/>
    <property type="match status" value="1"/>
</dbReference>
<name>A0A0F9C716_9ZZZZ</name>
<dbReference type="AlphaFoldDB" id="A0A0F9C716"/>
<dbReference type="PANTHER" id="PTHR30304:SF0">
    <property type="entry name" value="D-TAGATOSE-1,6-BISPHOSPHATE ALDOLASE SUBUNIT GATY-RELATED"/>
    <property type="match status" value="1"/>
</dbReference>
<gene>
    <name evidence="1" type="ORF">LCGC14_2644650</name>
</gene>
<evidence type="ECO:0000313" key="1">
    <source>
        <dbReference type="EMBL" id="KKK98249.1"/>
    </source>
</evidence>
<dbReference type="PANTHER" id="PTHR30304">
    <property type="entry name" value="D-TAGATOSE-1,6-BISPHOSPHATE ALDOLASE"/>
    <property type="match status" value="1"/>
</dbReference>
<dbReference type="Gene3D" id="3.20.20.70">
    <property type="entry name" value="Aldolase class I"/>
    <property type="match status" value="1"/>
</dbReference>
<proteinExistence type="predicted"/>
<reference evidence="1" key="1">
    <citation type="journal article" date="2015" name="Nature">
        <title>Complex archaea that bridge the gap between prokaryotes and eukaryotes.</title>
        <authorList>
            <person name="Spang A."/>
            <person name="Saw J.H."/>
            <person name="Jorgensen S.L."/>
            <person name="Zaremba-Niedzwiedzka K."/>
            <person name="Martijn J."/>
            <person name="Lind A.E."/>
            <person name="van Eijk R."/>
            <person name="Schleper C."/>
            <person name="Guy L."/>
            <person name="Ettema T.J."/>
        </authorList>
    </citation>
    <scope>NUCLEOTIDE SEQUENCE</scope>
</reference>
<dbReference type="SUPFAM" id="SSF51569">
    <property type="entry name" value="Aldolase"/>
    <property type="match status" value="1"/>
</dbReference>
<evidence type="ECO:0008006" key="2">
    <source>
        <dbReference type="Google" id="ProtNLM"/>
    </source>
</evidence>
<organism evidence="1">
    <name type="scientific">marine sediment metagenome</name>
    <dbReference type="NCBI Taxonomy" id="412755"/>
    <lineage>
        <taxon>unclassified sequences</taxon>
        <taxon>metagenomes</taxon>
        <taxon>ecological metagenomes</taxon>
    </lineage>
</organism>
<sequence>MSVTEKDFENAIKIGRPPNVVKRFPNSKGLIVSGKFIDRAMTKKGNAIAIATNGRNSFIIRGALKAAQQANAAIIIEIAKSEGGANAYCAVNYWNLATQVDACCNEYGITVPVAIHADHYGIKNQADVESAKIEISTLFEAGMTSIAIDASHLPDDQNLLVNLELNPFVPQWAGLETEVGEIKGKEGLSSVDEALFQIQGLNAHGIFPDWIALNNGTTHGIEV</sequence>
<protein>
    <recommendedName>
        <fullName evidence="2">Fructose-bisphosphate aldolase</fullName>
    </recommendedName>
</protein>
<dbReference type="GO" id="GO:0016832">
    <property type="term" value="F:aldehyde-lyase activity"/>
    <property type="evidence" value="ECO:0007669"/>
    <property type="project" value="InterPro"/>
</dbReference>
<accession>A0A0F9C716</accession>
<dbReference type="GO" id="GO:0005975">
    <property type="term" value="P:carbohydrate metabolic process"/>
    <property type="evidence" value="ECO:0007669"/>
    <property type="project" value="InterPro"/>
</dbReference>
<dbReference type="InterPro" id="IPR050246">
    <property type="entry name" value="Class_II_FBP_aldolase"/>
</dbReference>
<dbReference type="GO" id="GO:0008270">
    <property type="term" value="F:zinc ion binding"/>
    <property type="evidence" value="ECO:0007669"/>
    <property type="project" value="InterPro"/>
</dbReference>
<comment type="caution">
    <text evidence="1">The sequence shown here is derived from an EMBL/GenBank/DDBJ whole genome shotgun (WGS) entry which is preliminary data.</text>
</comment>
<feature type="non-terminal residue" evidence="1">
    <location>
        <position position="223"/>
    </location>
</feature>
<dbReference type="InterPro" id="IPR013785">
    <property type="entry name" value="Aldolase_TIM"/>
</dbReference>
<dbReference type="EMBL" id="LAZR01045701">
    <property type="protein sequence ID" value="KKK98249.1"/>
    <property type="molecule type" value="Genomic_DNA"/>
</dbReference>
<dbReference type="InterPro" id="IPR000771">
    <property type="entry name" value="FBA_II"/>
</dbReference>